<protein>
    <submittedName>
        <fullName evidence="2">Uncharacterized protein</fullName>
    </submittedName>
</protein>
<proteinExistence type="predicted"/>
<sequence length="176" mass="20103">MHPKGSTCPPPPLPSLAEATNILNDIDDLANEHNSLMTKWDCSSPAVRSVLAPYKYLTRDEIQKLVDRAEALVRRLGTNYGPINPSLERAPREEYDMLKRLSESTRQNLEKVQDELATWDEDEDEGNLPFHPTDEVRQLRGENIELRNRIEELEEELAEKNSLIQSLKNGKGKGRE</sequence>
<organism evidence="2 3">
    <name type="scientific">Hyaloscypha bicolor E</name>
    <dbReference type="NCBI Taxonomy" id="1095630"/>
    <lineage>
        <taxon>Eukaryota</taxon>
        <taxon>Fungi</taxon>
        <taxon>Dikarya</taxon>
        <taxon>Ascomycota</taxon>
        <taxon>Pezizomycotina</taxon>
        <taxon>Leotiomycetes</taxon>
        <taxon>Helotiales</taxon>
        <taxon>Hyaloscyphaceae</taxon>
        <taxon>Hyaloscypha</taxon>
        <taxon>Hyaloscypha bicolor</taxon>
    </lineage>
</organism>
<evidence type="ECO:0000313" key="2">
    <source>
        <dbReference type="EMBL" id="PMD60671.1"/>
    </source>
</evidence>
<name>A0A2J6TCC1_9HELO</name>
<dbReference type="GeneID" id="36591093"/>
<keyword evidence="1" id="KW-0175">Coiled coil</keyword>
<dbReference type="RefSeq" id="XP_024737575.1">
    <property type="nucleotide sequence ID" value="XM_024883016.1"/>
</dbReference>
<dbReference type="EMBL" id="KZ613788">
    <property type="protein sequence ID" value="PMD60671.1"/>
    <property type="molecule type" value="Genomic_DNA"/>
</dbReference>
<reference evidence="2 3" key="1">
    <citation type="submission" date="2016-04" db="EMBL/GenBank/DDBJ databases">
        <title>A degradative enzymes factory behind the ericoid mycorrhizal symbiosis.</title>
        <authorList>
            <consortium name="DOE Joint Genome Institute"/>
            <person name="Martino E."/>
            <person name="Morin E."/>
            <person name="Grelet G."/>
            <person name="Kuo A."/>
            <person name="Kohler A."/>
            <person name="Daghino S."/>
            <person name="Barry K."/>
            <person name="Choi C."/>
            <person name="Cichocki N."/>
            <person name="Clum A."/>
            <person name="Copeland A."/>
            <person name="Hainaut M."/>
            <person name="Haridas S."/>
            <person name="Labutti K."/>
            <person name="Lindquist E."/>
            <person name="Lipzen A."/>
            <person name="Khouja H.-R."/>
            <person name="Murat C."/>
            <person name="Ohm R."/>
            <person name="Olson A."/>
            <person name="Spatafora J."/>
            <person name="Veneault-Fourrey C."/>
            <person name="Henrissat B."/>
            <person name="Grigoriev I."/>
            <person name="Martin F."/>
            <person name="Perotto S."/>
        </authorList>
    </citation>
    <scope>NUCLEOTIDE SEQUENCE [LARGE SCALE GENOMIC DNA]</scope>
    <source>
        <strain evidence="2 3">E</strain>
    </source>
</reference>
<keyword evidence="3" id="KW-1185">Reference proteome</keyword>
<dbReference type="InParanoid" id="A0A2J6TCC1"/>
<dbReference type="Proteomes" id="UP000235371">
    <property type="component" value="Unassembled WGS sequence"/>
</dbReference>
<feature type="coiled-coil region" evidence="1">
    <location>
        <begin position="95"/>
        <end position="170"/>
    </location>
</feature>
<evidence type="ECO:0000256" key="1">
    <source>
        <dbReference type="SAM" id="Coils"/>
    </source>
</evidence>
<accession>A0A2J6TCC1</accession>
<evidence type="ECO:0000313" key="3">
    <source>
        <dbReference type="Proteomes" id="UP000235371"/>
    </source>
</evidence>
<dbReference type="OrthoDB" id="10491348at2759"/>
<gene>
    <name evidence="2" type="ORF">K444DRAFT_629159</name>
</gene>
<dbReference type="AlphaFoldDB" id="A0A2J6TCC1"/>